<feature type="region of interest" description="Disordered" evidence="13">
    <location>
        <begin position="332"/>
        <end position="357"/>
    </location>
</feature>
<dbReference type="Gene3D" id="1.10.10.60">
    <property type="entry name" value="Homeodomain-like"/>
    <property type="match status" value="1"/>
</dbReference>
<dbReference type="FunFam" id="1.10.10.60:FF:000521">
    <property type="entry name" value="SWR1-complex protein 4"/>
    <property type="match status" value="1"/>
</dbReference>
<dbReference type="AlphaFoldDB" id="A0A316U5N7"/>
<comment type="subcellular location">
    <subcellularLocation>
        <location evidence="1">Nucleus</location>
    </subcellularLocation>
</comment>
<feature type="domain" description="Myb-like" evidence="14">
    <location>
        <begin position="167"/>
        <end position="224"/>
    </location>
</feature>
<comment type="subunit">
    <text evidence="12">Component of the SWR1 chromatin-remodeling complex and of the NuA4 histone acetyltransferase complex.</text>
</comment>
<evidence type="ECO:0000256" key="3">
    <source>
        <dbReference type="ARBA" id="ARBA00019132"/>
    </source>
</evidence>
<evidence type="ECO:0000313" key="16">
    <source>
        <dbReference type="Proteomes" id="UP000245942"/>
    </source>
</evidence>
<keyword evidence="16" id="KW-1185">Reference proteome</keyword>
<feature type="region of interest" description="Disordered" evidence="13">
    <location>
        <begin position="1"/>
        <end position="54"/>
    </location>
</feature>
<name>A0A316U5N7_9BASI</name>
<evidence type="ECO:0000256" key="8">
    <source>
        <dbReference type="ARBA" id="ARBA00023163"/>
    </source>
</evidence>
<dbReference type="PROSITE" id="PS50090">
    <property type="entry name" value="MYB_LIKE"/>
    <property type="match status" value="1"/>
</dbReference>
<dbReference type="EMBL" id="KZ819327">
    <property type="protein sequence ID" value="PWN20577.1"/>
    <property type="molecule type" value="Genomic_DNA"/>
</dbReference>
<evidence type="ECO:0000256" key="4">
    <source>
        <dbReference type="ARBA" id="ARBA00022763"/>
    </source>
</evidence>
<feature type="compositionally biased region" description="Low complexity" evidence="13">
    <location>
        <begin position="553"/>
        <end position="565"/>
    </location>
</feature>
<keyword evidence="4" id="KW-0227">DNA damage</keyword>
<dbReference type="GO" id="GO:0000122">
    <property type="term" value="P:negative regulation of transcription by RNA polymerase II"/>
    <property type="evidence" value="ECO:0007669"/>
    <property type="project" value="TreeGrafter"/>
</dbReference>
<evidence type="ECO:0000256" key="7">
    <source>
        <dbReference type="ARBA" id="ARBA00023159"/>
    </source>
</evidence>
<proteinExistence type="inferred from homology"/>
<dbReference type="SMART" id="SM00717">
    <property type="entry name" value="SANT"/>
    <property type="match status" value="1"/>
</dbReference>
<keyword evidence="6" id="KW-0805">Transcription regulation</keyword>
<dbReference type="GO" id="GO:0000812">
    <property type="term" value="C:Swr1 complex"/>
    <property type="evidence" value="ECO:0007669"/>
    <property type="project" value="TreeGrafter"/>
</dbReference>
<evidence type="ECO:0000256" key="9">
    <source>
        <dbReference type="ARBA" id="ARBA00023204"/>
    </source>
</evidence>
<keyword evidence="7" id="KW-0010">Activator</keyword>
<dbReference type="InterPro" id="IPR009057">
    <property type="entry name" value="Homeodomain-like_sf"/>
</dbReference>
<comment type="function">
    <text evidence="11">Component of the SWR1 complex which mediates the ATP-dependent exchange of histone H2A for the H2A variant HZT1 leading to transcriptional regulation of selected genes by chromatin remodeling. Component of the NuA4 histone acetyltransferase complex which is involved in transcriptional activation of selected genes principally by acetylation of nucleosomal histone H4 and H2A. The NuA4 complex is also involved in DNA repair.</text>
</comment>
<dbReference type="InterPro" id="IPR027109">
    <property type="entry name" value="Swc4/Dmap1"/>
</dbReference>
<keyword evidence="8" id="KW-0804">Transcription</keyword>
<feature type="region of interest" description="Disordered" evidence="13">
    <location>
        <begin position="514"/>
        <end position="536"/>
    </location>
</feature>
<comment type="similarity">
    <text evidence="2">Belongs to the SWC4 family.</text>
</comment>
<keyword evidence="9" id="KW-0234">DNA repair</keyword>
<evidence type="ECO:0000256" key="1">
    <source>
        <dbReference type="ARBA" id="ARBA00004123"/>
    </source>
</evidence>
<evidence type="ECO:0000256" key="6">
    <source>
        <dbReference type="ARBA" id="ARBA00023015"/>
    </source>
</evidence>
<feature type="compositionally biased region" description="Gly residues" evidence="13">
    <location>
        <begin position="515"/>
        <end position="534"/>
    </location>
</feature>
<evidence type="ECO:0000313" key="15">
    <source>
        <dbReference type="EMBL" id="PWN20577.1"/>
    </source>
</evidence>
<evidence type="ECO:0000256" key="11">
    <source>
        <dbReference type="ARBA" id="ARBA00025264"/>
    </source>
</evidence>
<dbReference type="GeneID" id="37014207"/>
<dbReference type="STRING" id="1684307.A0A316U5N7"/>
<dbReference type="PANTHER" id="PTHR12855:SF10">
    <property type="entry name" value="DNA METHYLTRANSFERASE 1-ASSOCIATED PROTEIN 1"/>
    <property type="match status" value="1"/>
</dbReference>
<sequence>MATASGKDVRDILNLPQRQHNDPSSSTQATASTSRPPTGPPTQKTKSKPKIDGITRELHALLGDNAPSLAVAHTEARAMLGQDGAGGAARGFRPKFKRKEKKATGWQWKPFKNPARPDDLVLYHWVPAKEGESSKTTTDPQSAEKDYSHAVFNTSSGVYTYSSDEYSQHLRDDDWTREETDYLIELCTMYDLRFVIIADRWDFPATAHKHRTMEDLKARYYAICRRLIRSRISVEDMESRTRLLQTYAFDKNAEVERKQALARLFTRTPAQLAEEEALYVEARRLEQQEAKFSADREDLLKLLGGWERVPDVSAGLIAEAGAGIAPGAPIIPGTPGAAAEDAANQDGRRKKRRLDGSVVEEDTAAASASLATKIGLTTQQRAELRQGRFDEQHCITRFDPESVPLGRPPYPFLVGTPSTSPPLAPSTNNPTSSHGVYLRSTRLLAPRQTQYNRTMQTLAELNPPIGPRLVFPTRQNCEKWEGLLGAVTSGLEMKKQTDRVESELRIAKNRLASLTGGGAGVGGSGGGAAVGAGKEGSAVPSNAAAAAASAARSARGSTVARTSRSSRSHTPAVGLGNAASPTPTPTSMDVVDQSMDQSRTGEESFLDARSDTGAGAGAGAGVEGDGKPEKEGEGEGGAAGQTGGDSMDADLDDE</sequence>
<protein>
    <recommendedName>
        <fullName evidence="3">SWR1-complex protein 4</fullName>
    </recommendedName>
</protein>
<evidence type="ECO:0000256" key="10">
    <source>
        <dbReference type="ARBA" id="ARBA00023242"/>
    </source>
</evidence>
<feature type="compositionally biased region" description="Basic and acidic residues" evidence="13">
    <location>
        <begin position="599"/>
        <end position="610"/>
    </location>
</feature>
<evidence type="ECO:0000256" key="2">
    <source>
        <dbReference type="ARBA" id="ARBA00006918"/>
    </source>
</evidence>
<dbReference type="InterPro" id="IPR032563">
    <property type="entry name" value="DAMP1_SANT-like"/>
</dbReference>
<feature type="compositionally biased region" description="Low complexity" evidence="13">
    <location>
        <begin position="23"/>
        <end position="36"/>
    </location>
</feature>
<dbReference type="GO" id="GO:0006281">
    <property type="term" value="P:DNA repair"/>
    <property type="evidence" value="ECO:0007669"/>
    <property type="project" value="UniProtKB-KW"/>
</dbReference>
<dbReference type="SUPFAM" id="SSF46689">
    <property type="entry name" value="Homeodomain-like"/>
    <property type="match status" value="1"/>
</dbReference>
<dbReference type="RefSeq" id="XP_025347737.1">
    <property type="nucleotide sequence ID" value="XM_025492473.1"/>
</dbReference>
<dbReference type="Pfam" id="PF16282">
    <property type="entry name" value="SANT_DAMP1_like"/>
    <property type="match status" value="1"/>
</dbReference>
<dbReference type="OrthoDB" id="19740at2759"/>
<dbReference type="PANTHER" id="PTHR12855">
    <property type="entry name" value="DNA METHYLTRANSFERASE 1-ASSOCIATED PROTEIN 1 FAMILY MEMBER"/>
    <property type="match status" value="1"/>
</dbReference>
<reference evidence="15 16" key="1">
    <citation type="journal article" date="2018" name="Mol. Biol. Evol.">
        <title>Broad Genomic Sampling Reveals a Smut Pathogenic Ancestry of the Fungal Clade Ustilaginomycotina.</title>
        <authorList>
            <person name="Kijpornyongpan T."/>
            <person name="Mondo S.J."/>
            <person name="Barry K."/>
            <person name="Sandor L."/>
            <person name="Lee J."/>
            <person name="Lipzen A."/>
            <person name="Pangilinan J."/>
            <person name="LaButti K."/>
            <person name="Hainaut M."/>
            <person name="Henrissat B."/>
            <person name="Grigoriev I.V."/>
            <person name="Spatafora J.W."/>
            <person name="Aime M.C."/>
        </authorList>
    </citation>
    <scope>NUCLEOTIDE SEQUENCE [LARGE SCALE GENOMIC DNA]</scope>
    <source>
        <strain evidence="15 16">MCA 4718</strain>
    </source>
</reference>
<evidence type="ECO:0000256" key="5">
    <source>
        <dbReference type="ARBA" id="ARBA00022853"/>
    </source>
</evidence>
<keyword evidence="5" id="KW-0156">Chromatin regulator</keyword>
<feature type="compositionally biased region" description="Gly residues" evidence="13">
    <location>
        <begin position="614"/>
        <end position="623"/>
    </location>
</feature>
<evidence type="ECO:0000259" key="14">
    <source>
        <dbReference type="PROSITE" id="PS50090"/>
    </source>
</evidence>
<keyword evidence="10" id="KW-0539">Nucleus</keyword>
<feature type="region of interest" description="Disordered" evidence="13">
    <location>
        <begin position="553"/>
        <end position="654"/>
    </location>
</feature>
<evidence type="ECO:0000256" key="13">
    <source>
        <dbReference type="SAM" id="MobiDB-lite"/>
    </source>
</evidence>
<dbReference type="GO" id="GO:0035267">
    <property type="term" value="C:NuA4 histone acetyltransferase complex"/>
    <property type="evidence" value="ECO:0007669"/>
    <property type="project" value="InterPro"/>
</dbReference>
<dbReference type="InterPro" id="IPR001005">
    <property type="entry name" value="SANT/Myb"/>
</dbReference>
<gene>
    <name evidence="15" type="ORF">BCV69DRAFT_282786</name>
</gene>
<feature type="compositionally biased region" description="Basic and acidic residues" evidence="13">
    <location>
        <begin position="624"/>
        <end position="633"/>
    </location>
</feature>
<dbReference type="GO" id="GO:0006338">
    <property type="term" value="P:chromatin remodeling"/>
    <property type="evidence" value="ECO:0007669"/>
    <property type="project" value="InterPro"/>
</dbReference>
<dbReference type="Proteomes" id="UP000245942">
    <property type="component" value="Unassembled WGS sequence"/>
</dbReference>
<organism evidence="15 16">
    <name type="scientific">Pseudomicrostroma glucosiphilum</name>
    <dbReference type="NCBI Taxonomy" id="1684307"/>
    <lineage>
        <taxon>Eukaryota</taxon>
        <taxon>Fungi</taxon>
        <taxon>Dikarya</taxon>
        <taxon>Basidiomycota</taxon>
        <taxon>Ustilaginomycotina</taxon>
        <taxon>Exobasidiomycetes</taxon>
        <taxon>Microstromatales</taxon>
        <taxon>Microstromatales incertae sedis</taxon>
        <taxon>Pseudomicrostroma</taxon>
    </lineage>
</organism>
<evidence type="ECO:0000256" key="12">
    <source>
        <dbReference type="ARBA" id="ARBA00038745"/>
    </source>
</evidence>
<dbReference type="GO" id="GO:0003714">
    <property type="term" value="F:transcription corepressor activity"/>
    <property type="evidence" value="ECO:0007669"/>
    <property type="project" value="TreeGrafter"/>
</dbReference>
<accession>A0A316U5N7</accession>